<sequence>MVTSGSFGNRNFVSIGHHLLILFPLFLPNLYFGHELMFFLREQFMPDISLCFVSHFHCEVMHIVTRVSPLVLIVTSITEFIPAKSLMSAASVTRDSNVLRI</sequence>
<organism evidence="1">
    <name type="scientific">Cyprideis torosa</name>
    <dbReference type="NCBI Taxonomy" id="163714"/>
    <lineage>
        <taxon>Eukaryota</taxon>
        <taxon>Metazoa</taxon>
        <taxon>Ecdysozoa</taxon>
        <taxon>Arthropoda</taxon>
        <taxon>Crustacea</taxon>
        <taxon>Oligostraca</taxon>
        <taxon>Ostracoda</taxon>
        <taxon>Podocopa</taxon>
        <taxon>Podocopida</taxon>
        <taxon>Cytherocopina</taxon>
        <taxon>Cytheroidea</taxon>
        <taxon>Cytherideidae</taxon>
        <taxon>Cyprideis</taxon>
    </lineage>
</organism>
<accession>A0A7R8WMH2</accession>
<dbReference type="EMBL" id="OB665932">
    <property type="protein sequence ID" value="CAD7233267.1"/>
    <property type="molecule type" value="Genomic_DNA"/>
</dbReference>
<reference evidence="1" key="1">
    <citation type="submission" date="2020-11" db="EMBL/GenBank/DDBJ databases">
        <authorList>
            <person name="Tran Van P."/>
        </authorList>
    </citation>
    <scope>NUCLEOTIDE SEQUENCE</scope>
</reference>
<gene>
    <name evidence="1" type="ORF">CTOB1V02_LOCUS11090</name>
</gene>
<name>A0A7R8WMH2_9CRUS</name>
<dbReference type="AlphaFoldDB" id="A0A7R8WMH2"/>
<proteinExistence type="predicted"/>
<evidence type="ECO:0000313" key="1">
    <source>
        <dbReference type="EMBL" id="CAD7233267.1"/>
    </source>
</evidence>
<protein>
    <submittedName>
        <fullName evidence="1">Uncharacterized protein</fullName>
    </submittedName>
</protein>